<feature type="region of interest" description="Disordered" evidence="1">
    <location>
        <begin position="1"/>
        <end position="142"/>
    </location>
</feature>
<name>A0A9W9WY50_9EURO</name>
<reference evidence="2" key="2">
    <citation type="journal article" date="2023" name="IMA Fungus">
        <title>Comparative genomic study of the Penicillium genus elucidates a diverse pangenome and 15 lateral gene transfer events.</title>
        <authorList>
            <person name="Petersen C."/>
            <person name="Sorensen T."/>
            <person name="Nielsen M.R."/>
            <person name="Sondergaard T.E."/>
            <person name="Sorensen J.L."/>
            <person name="Fitzpatrick D.A."/>
            <person name="Frisvad J.C."/>
            <person name="Nielsen K.L."/>
        </authorList>
    </citation>
    <scope>NUCLEOTIDE SEQUENCE</scope>
    <source>
        <strain evidence="2">IBT 17660</strain>
    </source>
</reference>
<dbReference type="Proteomes" id="UP001147760">
    <property type="component" value="Unassembled WGS sequence"/>
</dbReference>
<keyword evidence="3" id="KW-1185">Reference proteome</keyword>
<dbReference type="AlphaFoldDB" id="A0A9W9WY50"/>
<protein>
    <submittedName>
        <fullName evidence="2">Uncharacterized protein</fullName>
    </submittedName>
</protein>
<accession>A0A9W9WY50</accession>
<evidence type="ECO:0000256" key="1">
    <source>
        <dbReference type="SAM" id="MobiDB-lite"/>
    </source>
</evidence>
<feature type="compositionally biased region" description="Polar residues" evidence="1">
    <location>
        <begin position="1"/>
        <end position="12"/>
    </location>
</feature>
<feature type="compositionally biased region" description="Low complexity" evidence="1">
    <location>
        <begin position="66"/>
        <end position="80"/>
    </location>
</feature>
<dbReference type="OrthoDB" id="3921745at2759"/>
<reference evidence="2" key="1">
    <citation type="submission" date="2022-12" db="EMBL/GenBank/DDBJ databases">
        <authorList>
            <person name="Petersen C."/>
        </authorList>
    </citation>
    <scope>NUCLEOTIDE SEQUENCE</scope>
    <source>
        <strain evidence="2">IBT 17660</strain>
    </source>
</reference>
<sequence>MDEHGNMSTMSIQEGVDLRVAAGATETSLHAPSTPQSHPTATATTNPHQASPPSPNYWYNRSYHDTSPAPSTTATTQSSSNHVTGPSQMFFSYRPNDRASTSRTQSSLSAPSSPDPYHPRERYSSVSSSSSTNGDRRRPPRPKYEEEEMYFIWYHRVDLCQEWKEVREAFNRQFPNRQRRGFQGIQCKFYRFIKEKKCPTLREQRRMRDGEFLREGASASMGDHGSAPKFGVREYTNVWYPWMRKDGDVALRR</sequence>
<evidence type="ECO:0000313" key="2">
    <source>
        <dbReference type="EMBL" id="KAJ5478411.1"/>
    </source>
</evidence>
<organism evidence="2 3">
    <name type="scientific">Penicillium desertorum</name>
    <dbReference type="NCBI Taxonomy" id="1303715"/>
    <lineage>
        <taxon>Eukaryota</taxon>
        <taxon>Fungi</taxon>
        <taxon>Dikarya</taxon>
        <taxon>Ascomycota</taxon>
        <taxon>Pezizomycotina</taxon>
        <taxon>Eurotiomycetes</taxon>
        <taxon>Eurotiomycetidae</taxon>
        <taxon>Eurotiales</taxon>
        <taxon>Aspergillaceae</taxon>
        <taxon>Penicillium</taxon>
    </lineage>
</organism>
<proteinExistence type="predicted"/>
<dbReference type="EMBL" id="JAPWDO010000003">
    <property type="protein sequence ID" value="KAJ5478411.1"/>
    <property type="molecule type" value="Genomic_DNA"/>
</dbReference>
<feature type="compositionally biased region" description="Polar residues" evidence="1">
    <location>
        <begin position="98"/>
        <end position="112"/>
    </location>
</feature>
<gene>
    <name evidence="2" type="ORF">N7530_003920</name>
</gene>
<feature type="compositionally biased region" description="Polar residues" evidence="1">
    <location>
        <begin position="25"/>
        <end position="49"/>
    </location>
</feature>
<feature type="compositionally biased region" description="Polar residues" evidence="1">
    <location>
        <begin position="81"/>
        <end position="90"/>
    </location>
</feature>
<evidence type="ECO:0000313" key="3">
    <source>
        <dbReference type="Proteomes" id="UP001147760"/>
    </source>
</evidence>
<comment type="caution">
    <text evidence="2">The sequence shown here is derived from an EMBL/GenBank/DDBJ whole genome shotgun (WGS) entry which is preliminary data.</text>
</comment>